<keyword evidence="3 10" id="KW-0812">Transmembrane</keyword>
<dbReference type="Gene3D" id="1.20.1070.10">
    <property type="entry name" value="Rhodopsin 7-helix transmembrane proteins"/>
    <property type="match status" value="1"/>
</dbReference>
<gene>
    <name evidence="12" type="ORF">PEVE_00041327</name>
</gene>
<comment type="subcellular location">
    <subcellularLocation>
        <location evidence="1">Cell membrane</location>
        <topology evidence="1">Multi-pass membrane protein</topology>
    </subcellularLocation>
</comment>
<proteinExistence type="predicted"/>
<feature type="transmembrane region" description="Helical" evidence="10">
    <location>
        <begin position="215"/>
        <end position="237"/>
    </location>
</feature>
<dbReference type="PROSITE" id="PS50262">
    <property type="entry name" value="G_PROTEIN_RECEP_F1_2"/>
    <property type="match status" value="1"/>
</dbReference>
<dbReference type="Pfam" id="PF00001">
    <property type="entry name" value="7tm_1"/>
    <property type="match status" value="1"/>
</dbReference>
<dbReference type="SUPFAM" id="SSF81321">
    <property type="entry name" value="Family A G protein-coupled receptor-like"/>
    <property type="match status" value="1"/>
</dbReference>
<evidence type="ECO:0000256" key="4">
    <source>
        <dbReference type="ARBA" id="ARBA00022989"/>
    </source>
</evidence>
<evidence type="ECO:0000256" key="1">
    <source>
        <dbReference type="ARBA" id="ARBA00004651"/>
    </source>
</evidence>
<accession>A0ABN8NAQ7</accession>
<keyword evidence="13" id="KW-1185">Reference proteome</keyword>
<evidence type="ECO:0000256" key="9">
    <source>
        <dbReference type="ARBA" id="ARBA00023224"/>
    </source>
</evidence>
<feature type="transmembrane region" description="Helical" evidence="10">
    <location>
        <begin position="249"/>
        <end position="267"/>
    </location>
</feature>
<feature type="transmembrane region" description="Helical" evidence="10">
    <location>
        <begin position="16"/>
        <end position="36"/>
    </location>
</feature>
<sequence>MTEAKGSYSTLVINCVLNSFLSSTAILLIIITIQALRKTPSLSKPLKTLLLSLAVSDLCVGFLVQPTYIAVLIMKIEQNADNGAYYTIYDAFCIQSYLFSFASFFGIVALTADRFLASHLHLRYQELVTHKRVVAVVSSVWVLSTLIALLALQWIRILAYILAAIHIVCYITTGLFYCKIYAVIRHHANHTLQQSAQNEDVANVARLRKTAVVTFYVYLVFLVCYLPIFCTGVARIHGETPLLSLLSEFSYTFAYLNSSLNPLIYCWKMRKIRQTAKNILEGIFPCGT</sequence>
<protein>
    <recommendedName>
        <fullName evidence="11">G-protein coupled receptors family 1 profile domain-containing protein</fullName>
    </recommendedName>
</protein>
<feature type="transmembrane region" description="Helical" evidence="10">
    <location>
        <begin position="94"/>
        <end position="112"/>
    </location>
</feature>
<evidence type="ECO:0000256" key="8">
    <source>
        <dbReference type="ARBA" id="ARBA00023180"/>
    </source>
</evidence>
<keyword evidence="8" id="KW-0325">Glycoprotein</keyword>
<keyword evidence="4 10" id="KW-1133">Transmembrane helix</keyword>
<keyword evidence="9" id="KW-0807">Transducer</keyword>
<dbReference type="CDD" id="cd00637">
    <property type="entry name" value="7tm_classA_rhodopsin-like"/>
    <property type="match status" value="1"/>
</dbReference>
<evidence type="ECO:0000256" key="2">
    <source>
        <dbReference type="ARBA" id="ARBA00022475"/>
    </source>
</evidence>
<comment type="caution">
    <text evidence="12">The sequence shown here is derived from an EMBL/GenBank/DDBJ whole genome shotgun (WGS) entry which is preliminary data.</text>
</comment>
<keyword evidence="2" id="KW-1003">Cell membrane</keyword>
<dbReference type="Proteomes" id="UP001159427">
    <property type="component" value="Unassembled WGS sequence"/>
</dbReference>
<feature type="domain" description="G-protein coupled receptors family 1 profile" evidence="11">
    <location>
        <begin position="22"/>
        <end position="265"/>
    </location>
</feature>
<dbReference type="PANTHER" id="PTHR24246:SF27">
    <property type="entry name" value="ADENOSINE RECEPTOR, ISOFORM A"/>
    <property type="match status" value="1"/>
</dbReference>
<evidence type="ECO:0000313" key="12">
    <source>
        <dbReference type="EMBL" id="CAH3046803.1"/>
    </source>
</evidence>
<dbReference type="InterPro" id="IPR000276">
    <property type="entry name" value="GPCR_Rhodpsn"/>
</dbReference>
<dbReference type="PANTHER" id="PTHR24246">
    <property type="entry name" value="OLFACTORY RECEPTOR AND ADENOSINE RECEPTOR"/>
    <property type="match status" value="1"/>
</dbReference>
<evidence type="ECO:0000256" key="10">
    <source>
        <dbReference type="SAM" id="Phobius"/>
    </source>
</evidence>
<keyword evidence="6 10" id="KW-0472">Membrane</keyword>
<dbReference type="PRINTS" id="PR00237">
    <property type="entry name" value="GPCRRHODOPSN"/>
</dbReference>
<dbReference type="InterPro" id="IPR017452">
    <property type="entry name" value="GPCR_Rhodpsn_7TM"/>
</dbReference>
<feature type="transmembrane region" description="Helical" evidence="10">
    <location>
        <begin position="48"/>
        <end position="74"/>
    </location>
</feature>
<dbReference type="EMBL" id="CALNXI010000782">
    <property type="protein sequence ID" value="CAH3046803.1"/>
    <property type="molecule type" value="Genomic_DNA"/>
</dbReference>
<organism evidence="12 13">
    <name type="scientific">Porites evermanni</name>
    <dbReference type="NCBI Taxonomy" id="104178"/>
    <lineage>
        <taxon>Eukaryota</taxon>
        <taxon>Metazoa</taxon>
        <taxon>Cnidaria</taxon>
        <taxon>Anthozoa</taxon>
        <taxon>Hexacorallia</taxon>
        <taxon>Scleractinia</taxon>
        <taxon>Fungiina</taxon>
        <taxon>Poritidae</taxon>
        <taxon>Porites</taxon>
    </lineage>
</organism>
<feature type="transmembrane region" description="Helical" evidence="10">
    <location>
        <begin position="157"/>
        <end position="178"/>
    </location>
</feature>
<evidence type="ECO:0000259" key="11">
    <source>
        <dbReference type="PROSITE" id="PS50262"/>
    </source>
</evidence>
<evidence type="ECO:0000256" key="5">
    <source>
        <dbReference type="ARBA" id="ARBA00023040"/>
    </source>
</evidence>
<keyword evidence="5" id="KW-0297">G-protein coupled receptor</keyword>
<evidence type="ECO:0000256" key="6">
    <source>
        <dbReference type="ARBA" id="ARBA00023136"/>
    </source>
</evidence>
<name>A0ABN8NAQ7_9CNID</name>
<keyword evidence="7" id="KW-0675">Receptor</keyword>
<evidence type="ECO:0000256" key="3">
    <source>
        <dbReference type="ARBA" id="ARBA00022692"/>
    </source>
</evidence>
<feature type="transmembrane region" description="Helical" evidence="10">
    <location>
        <begin position="133"/>
        <end position="151"/>
    </location>
</feature>
<evidence type="ECO:0000256" key="7">
    <source>
        <dbReference type="ARBA" id="ARBA00023170"/>
    </source>
</evidence>
<evidence type="ECO:0000313" key="13">
    <source>
        <dbReference type="Proteomes" id="UP001159427"/>
    </source>
</evidence>
<reference evidence="12 13" key="1">
    <citation type="submission" date="2022-05" db="EMBL/GenBank/DDBJ databases">
        <authorList>
            <consortium name="Genoscope - CEA"/>
            <person name="William W."/>
        </authorList>
    </citation>
    <scope>NUCLEOTIDE SEQUENCE [LARGE SCALE GENOMIC DNA]</scope>
</reference>